<evidence type="ECO:0000256" key="4">
    <source>
        <dbReference type="ARBA" id="ARBA00022679"/>
    </source>
</evidence>
<dbReference type="OrthoDB" id="205108at2759"/>
<evidence type="ECO:0008006" key="8">
    <source>
        <dbReference type="Google" id="ProtNLM"/>
    </source>
</evidence>
<dbReference type="STRING" id="69332.A0A388M6K3"/>
<sequence>MEAAATPARIDLEAMKTGMAPDLNAKHRLPSAGASFKHPISVAVKHVLPAGSKRIVTVILGLLLVFAFPIMLKALFLEPQRPLLSPSAHVNPKVISTTSFRTKRTFRQAFARRSLKQHTAVHEKEASSEWSTKTTSPLGTSALPNLLQAHVPKCHTRKPQFVTVKSDVERPRVLIISAIQNECTTAMGDDVVLRGLKNKVDYARLHGMDVEHCSVDVPMEPSEDRQWHKLAAIQEKMRSFPAYDWYVWLDYDSVITDMTFDIPWKTYSSHSLVIWGQSTALYTGEKLRSNMISTSTMYVRNNEISRRLLDRVMELCKSGSEGVSEMFIDKPRKPTLNDQSALVYVLSTEQQLWRQHVYLENNYDISHWWGDVSDRLEEYYSDWRGEGQFPPFILNFSGCEFCIDEPQRSPRCVKDFHRGVRFAENQILGAFNMTHTDLDSAEVVHLTASMS</sequence>
<evidence type="ECO:0000313" key="7">
    <source>
        <dbReference type="Proteomes" id="UP000265515"/>
    </source>
</evidence>
<keyword evidence="7" id="KW-1185">Reference proteome</keyword>
<evidence type="ECO:0000313" key="6">
    <source>
        <dbReference type="EMBL" id="GBG90135.1"/>
    </source>
</evidence>
<feature type="transmembrane region" description="Helical" evidence="5">
    <location>
        <begin position="55"/>
        <end position="77"/>
    </location>
</feature>
<keyword evidence="5" id="KW-0472">Membrane</keyword>
<dbReference type="GO" id="GO:0016757">
    <property type="term" value="F:glycosyltransferase activity"/>
    <property type="evidence" value="ECO:0007669"/>
    <property type="project" value="UniProtKB-KW"/>
</dbReference>
<dbReference type="AlphaFoldDB" id="A0A388M6K3"/>
<evidence type="ECO:0000256" key="5">
    <source>
        <dbReference type="SAM" id="Phobius"/>
    </source>
</evidence>
<dbReference type="PANTHER" id="PTHR31311:SF44">
    <property type="entry name" value="GLYCOSYLTRANSFERASE 2-RELATED"/>
    <property type="match status" value="1"/>
</dbReference>
<dbReference type="GO" id="GO:0000139">
    <property type="term" value="C:Golgi membrane"/>
    <property type="evidence" value="ECO:0007669"/>
    <property type="project" value="UniProtKB-SubCell"/>
</dbReference>
<comment type="subcellular location">
    <subcellularLocation>
        <location evidence="1">Golgi apparatus membrane</location>
        <topology evidence="1">Single-pass type II membrane protein</topology>
    </subcellularLocation>
</comment>
<keyword evidence="5" id="KW-0812">Transmembrane</keyword>
<accession>A0A388M6K3</accession>
<keyword evidence="5" id="KW-1133">Transmembrane helix</keyword>
<dbReference type="PANTHER" id="PTHR31311">
    <property type="entry name" value="XYLOGLUCAN 6-XYLOSYLTRANSFERASE 5-RELATED-RELATED"/>
    <property type="match status" value="1"/>
</dbReference>
<evidence type="ECO:0000256" key="1">
    <source>
        <dbReference type="ARBA" id="ARBA00004323"/>
    </source>
</evidence>
<gene>
    <name evidence="6" type="ORF">CBR_g50229</name>
</gene>
<dbReference type="Gene3D" id="3.90.550.10">
    <property type="entry name" value="Spore Coat Polysaccharide Biosynthesis Protein SpsA, Chain A"/>
    <property type="match status" value="1"/>
</dbReference>
<dbReference type="EMBL" id="BFEA01000788">
    <property type="protein sequence ID" value="GBG90135.1"/>
    <property type="molecule type" value="Genomic_DNA"/>
</dbReference>
<comment type="caution">
    <text evidence="6">The sequence shown here is derived from an EMBL/GenBank/DDBJ whole genome shotgun (WGS) entry which is preliminary data.</text>
</comment>
<evidence type="ECO:0000256" key="3">
    <source>
        <dbReference type="ARBA" id="ARBA00022676"/>
    </source>
</evidence>
<organism evidence="6 7">
    <name type="scientific">Chara braunii</name>
    <name type="common">Braun's stonewort</name>
    <dbReference type="NCBI Taxonomy" id="69332"/>
    <lineage>
        <taxon>Eukaryota</taxon>
        <taxon>Viridiplantae</taxon>
        <taxon>Streptophyta</taxon>
        <taxon>Charophyceae</taxon>
        <taxon>Charales</taxon>
        <taxon>Characeae</taxon>
        <taxon>Chara</taxon>
    </lineage>
</organism>
<keyword evidence="3" id="KW-0328">Glycosyltransferase</keyword>
<evidence type="ECO:0000256" key="2">
    <source>
        <dbReference type="ARBA" id="ARBA00005664"/>
    </source>
</evidence>
<dbReference type="InterPro" id="IPR029044">
    <property type="entry name" value="Nucleotide-diphossugar_trans"/>
</dbReference>
<proteinExistence type="inferred from homology"/>
<name>A0A388M6K3_CHABU</name>
<reference evidence="6 7" key="1">
    <citation type="journal article" date="2018" name="Cell">
        <title>The Chara Genome: Secondary Complexity and Implications for Plant Terrestrialization.</title>
        <authorList>
            <person name="Nishiyama T."/>
            <person name="Sakayama H."/>
            <person name="Vries J.D."/>
            <person name="Buschmann H."/>
            <person name="Saint-Marcoux D."/>
            <person name="Ullrich K.K."/>
            <person name="Haas F.B."/>
            <person name="Vanderstraeten L."/>
            <person name="Becker D."/>
            <person name="Lang D."/>
            <person name="Vosolsobe S."/>
            <person name="Rombauts S."/>
            <person name="Wilhelmsson P.K.I."/>
            <person name="Janitza P."/>
            <person name="Kern R."/>
            <person name="Heyl A."/>
            <person name="Rumpler F."/>
            <person name="Villalobos L.I.A.C."/>
            <person name="Clay J.M."/>
            <person name="Skokan R."/>
            <person name="Toyoda A."/>
            <person name="Suzuki Y."/>
            <person name="Kagoshima H."/>
            <person name="Schijlen E."/>
            <person name="Tajeshwar N."/>
            <person name="Catarino B."/>
            <person name="Hetherington A.J."/>
            <person name="Saltykova A."/>
            <person name="Bonnot C."/>
            <person name="Breuninger H."/>
            <person name="Symeonidi A."/>
            <person name="Radhakrishnan G.V."/>
            <person name="Van Nieuwerburgh F."/>
            <person name="Deforce D."/>
            <person name="Chang C."/>
            <person name="Karol K.G."/>
            <person name="Hedrich R."/>
            <person name="Ulvskov P."/>
            <person name="Glockner G."/>
            <person name="Delwiche C.F."/>
            <person name="Petrasek J."/>
            <person name="Van de Peer Y."/>
            <person name="Friml J."/>
            <person name="Beilby M."/>
            <person name="Dolan L."/>
            <person name="Kohara Y."/>
            <person name="Sugano S."/>
            <person name="Fujiyama A."/>
            <person name="Delaux P.-M."/>
            <person name="Quint M."/>
            <person name="TheiBen G."/>
            <person name="Hagemann M."/>
            <person name="Harholt J."/>
            <person name="Dunand C."/>
            <person name="Zachgo S."/>
            <person name="Langdale J."/>
            <person name="Maumus F."/>
            <person name="Straeten D.V.D."/>
            <person name="Gould S.B."/>
            <person name="Rensing S.A."/>
        </authorList>
    </citation>
    <scope>NUCLEOTIDE SEQUENCE [LARGE SCALE GENOMIC DNA]</scope>
    <source>
        <strain evidence="6 7">S276</strain>
    </source>
</reference>
<protein>
    <recommendedName>
        <fullName evidence="8">GT34-family glycosyltransferase</fullName>
    </recommendedName>
</protein>
<comment type="similarity">
    <text evidence="2">Belongs to the glycosyltransferase 34 family.</text>
</comment>
<dbReference type="Proteomes" id="UP000265515">
    <property type="component" value="Unassembled WGS sequence"/>
</dbReference>
<dbReference type="Gramene" id="GBG90135">
    <property type="protein sequence ID" value="GBG90135"/>
    <property type="gene ID" value="CBR_g50229"/>
</dbReference>
<dbReference type="InterPro" id="IPR008630">
    <property type="entry name" value="Glyco_trans_34"/>
</dbReference>
<dbReference type="Pfam" id="PF05637">
    <property type="entry name" value="Glyco_transf_34"/>
    <property type="match status" value="1"/>
</dbReference>
<keyword evidence="4" id="KW-0808">Transferase</keyword>